<evidence type="ECO:0000259" key="2">
    <source>
        <dbReference type="SMART" id="SM01329"/>
    </source>
</evidence>
<dbReference type="PANTHER" id="PTHR11835">
    <property type="entry name" value="DECARBOXYLATING DEHYDROGENASES-ISOCITRATE, ISOPROPYLMALATE, TARTRATE"/>
    <property type="match status" value="1"/>
</dbReference>
<dbReference type="GO" id="GO:0047046">
    <property type="term" value="F:homoisocitrate dehydrogenase activity"/>
    <property type="evidence" value="ECO:0007669"/>
    <property type="project" value="TreeGrafter"/>
</dbReference>
<dbReference type="PROSITE" id="PS00470">
    <property type="entry name" value="IDH_IMDH"/>
    <property type="match status" value="1"/>
</dbReference>
<dbReference type="PANTHER" id="PTHR11835:SF48">
    <property type="entry name" value="HOMOISOCITRATE DEHYDROGENASE, MITOCHONDRIAL"/>
    <property type="match status" value="1"/>
</dbReference>
<protein>
    <submittedName>
        <fullName evidence="3">Homoisocitrate dehydrogenase</fullName>
    </submittedName>
</protein>
<name>A0AAD5X8U7_9FUNG</name>
<feature type="domain" description="Isopropylmalate dehydrogenase-like" evidence="2">
    <location>
        <begin position="25"/>
        <end position="389"/>
    </location>
</feature>
<evidence type="ECO:0000313" key="4">
    <source>
        <dbReference type="Proteomes" id="UP001211907"/>
    </source>
</evidence>
<comment type="similarity">
    <text evidence="1">Belongs to the isocitrate and isopropylmalate dehydrogenases family.</text>
</comment>
<dbReference type="Pfam" id="PF00180">
    <property type="entry name" value="Iso_dh"/>
    <property type="match status" value="1"/>
</dbReference>
<dbReference type="GO" id="GO:0009085">
    <property type="term" value="P:lysine biosynthetic process"/>
    <property type="evidence" value="ECO:0007669"/>
    <property type="project" value="TreeGrafter"/>
</dbReference>
<evidence type="ECO:0000313" key="3">
    <source>
        <dbReference type="EMBL" id="KAJ3102879.1"/>
    </source>
</evidence>
<comment type="caution">
    <text evidence="3">The sequence shown here is derived from an EMBL/GenBank/DDBJ whole genome shotgun (WGS) entry which is preliminary data.</text>
</comment>
<dbReference type="GO" id="GO:0051287">
    <property type="term" value="F:NAD binding"/>
    <property type="evidence" value="ECO:0007669"/>
    <property type="project" value="InterPro"/>
</dbReference>
<dbReference type="GO" id="GO:0004449">
    <property type="term" value="F:isocitrate dehydrogenase (NAD+) activity"/>
    <property type="evidence" value="ECO:0007669"/>
    <property type="project" value="TreeGrafter"/>
</dbReference>
<dbReference type="GO" id="GO:0000287">
    <property type="term" value="F:magnesium ion binding"/>
    <property type="evidence" value="ECO:0007669"/>
    <property type="project" value="InterPro"/>
</dbReference>
<dbReference type="EMBL" id="JADGJH010002138">
    <property type="protein sequence ID" value="KAJ3102879.1"/>
    <property type="molecule type" value="Genomic_DNA"/>
</dbReference>
<dbReference type="GO" id="GO:0006102">
    <property type="term" value="P:isocitrate metabolic process"/>
    <property type="evidence" value="ECO:0007669"/>
    <property type="project" value="TreeGrafter"/>
</dbReference>
<dbReference type="InterPro" id="IPR019818">
    <property type="entry name" value="IsoCit/isopropylmalate_DH_CS"/>
</dbReference>
<dbReference type="Proteomes" id="UP001211907">
    <property type="component" value="Unassembled WGS sequence"/>
</dbReference>
<dbReference type="AlphaFoldDB" id="A0AAD5X8U7"/>
<dbReference type="InterPro" id="IPR024084">
    <property type="entry name" value="IsoPropMal-DH-like_dom"/>
</dbReference>
<evidence type="ECO:0000256" key="1">
    <source>
        <dbReference type="ARBA" id="ARBA00007769"/>
    </source>
</evidence>
<keyword evidence="4" id="KW-1185">Reference proteome</keyword>
<proteinExistence type="inferred from homology"/>
<dbReference type="SUPFAM" id="SSF53659">
    <property type="entry name" value="Isocitrate/Isopropylmalate dehydrogenase-like"/>
    <property type="match status" value="1"/>
</dbReference>
<dbReference type="SMART" id="SM01329">
    <property type="entry name" value="Iso_dh"/>
    <property type="match status" value="1"/>
</dbReference>
<dbReference type="GO" id="GO:0005739">
    <property type="term" value="C:mitochondrion"/>
    <property type="evidence" value="ECO:0007669"/>
    <property type="project" value="TreeGrafter"/>
</dbReference>
<gene>
    <name evidence="3" type="primary">LYS12</name>
    <name evidence="3" type="ORF">HK100_004297</name>
</gene>
<dbReference type="Gene3D" id="3.40.718.10">
    <property type="entry name" value="Isopropylmalate Dehydrogenase"/>
    <property type="match status" value="1"/>
</dbReference>
<sequence>MRVRQLLLQSQRGFASAASKRTSLSIGLIPADGIGREVIPAARRVIEAVIPNKVRLEFVDLAAGFELFTKTGVALPEETIRVCRDGGVDGALFGSVSSPSHKVAGYASPIVALRKKLDLYANVRPVVSVSPNSNIDMVIVRENTECLVCRIFSFTSLRAKAMFIKYIKSESIENNADGTRTAYATRKISETASRRIATMAFNIALARGAARPSNSPLPLVTVVHKSNVLSITDGLFREVCHDVWNTGKDGEFKKLARMDEQLVDSMVYRLFREPHKFDVCVAPNLYGDIISDGAAALVGSLGVVASTNVGDNFCVGEPVHGSAPDIAGKGISNPIAAVRSAGMLLSYLGFNEEASKIDIAVNKVLLGDKNLLTPDLGGHGKTDGVTNAIIKLL</sequence>
<organism evidence="3 4">
    <name type="scientific">Physocladia obscura</name>
    <dbReference type="NCBI Taxonomy" id="109957"/>
    <lineage>
        <taxon>Eukaryota</taxon>
        <taxon>Fungi</taxon>
        <taxon>Fungi incertae sedis</taxon>
        <taxon>Chytridiomycota</taxon>
        <taxon>Chytridiomycota incertae sedis</taxon>
        <taxon>Chytridiomycetes</taxon>
        <taxon>Chytridiales</taxon>
        <taxon>Chytriomycetaceae</taxon>
        <taxon>Physocladia</taxon>
    </lineage>
</organism>
<reference evidence="3" key="1">
    <citation type="submission" date="2020-05" db="EMBL/GenBank/DDBJ databases">
        <title>Phylogenomic resolution of chytrid fungi.</title>
        <authorList>
            <person name="Stajich J.E."/>
            <person name="Amses K."/>
            <person name="Simmons R."/>
            <person name="Seto K."/>
            <person name="Myers J."/>
            <person name="Bonds A."/>
            <person name="Quandt C.A."/>
            <person name="Barry K."/>
            <person name="Liu P."/>
            <person name="Grigoriev I."/>
            <person name="Longcore J.E."/>
            <person name="James T.Y."/>
        </authorList>
    </citation>
    <scope>NUCLEOTIDE SEQUENCE</scope>
    <source>
        <strain evidence="3">JEL0513</strain>
    </source>
</reference>
<accession>A0AAD5X8U7</accession>
<dbReference type="GO" id="GO:0006099">
    <property type="term" value="P:tricarboxylic acid cycle"/>
    <property type="evidence" value="ECO:0007669"/>
    <property type="project" value="TreeGrafter"/>
</dbReference>